<evidence type="ECO:0000259" key="10">
    <source>
        <dbReference type="PROSITE" id="PS50026"/>
    </source>
</evidence>
<keyword evidence="8" id="KW-0325">Glycoprotein</keyword>
<comment type="subcellular location">
    <subcellularLocation>
        <location evidence="1">Secreted</location>
    </subcellularLocation>
</comment>
<keyword evidence="3 9" id="KW-0245">EGF-like domain</keyword>
<feature type="disulfide bond" evidence="9">
    <location>
        <begin position="721"/>
        <end position="738"/>
    </location>
</feature>
<dbReference type="SMART" id="SM00179">
    <property type="entry name" value="EGF_CA"/>
    <property type="match status" value="9"/>
</dbReference>
<feature type="disulfide bond" evidence="9">
    <location>
        <begin position="740"/>
        <end position="749"/>
    </location>
</feature>
<dbReference type="InterPro" id="IPR026823">
    <property type="entry name" value="cEGF"/>
</dbReference>
<dbReference type="InterPro" id="IPR001881">
    <property type="entry name" value="EGF-like_Ca-bd_dom"/>
</dbReference>
<keyword evidence="6" id="KW-0106">Calcium</keyword>
<dbReference type="PROSITE" id="PS00010">
    <property type="entry name" value="ASX_HYDROXYL"/>
    <property type="match status" value="6"/>
</dbReference>
<evidence type="ECO:0000256" key="4">
    <source>
        <dbReference type="ARBA" id="ARBA00022729"/>
    </source>
</evidence>
<dbReference type="Pfam" id="PF12947">
    <property type="entry name" value="EGF_3"/>
    <property type="match status" value="1"/>
</dbReference>
<dbReference type="Proteomes" id="UP001159428">
    <property type="component" value="Unassembled WGS sequence"/>
</dbReference>
<dbReference type="PROSITE" id="PS50026">
    <property type="entry name" value="EGF_3"/>
    <property type="match status" value="9"/>
</dbReference>
<evidence type="ECO:0000256" key="3">
    <source>
        <dbReference type="ARBA" id="ARBA00022536"/>
    </source>
</evidence>
<evidence type="ECO:0000256" key="7">
    <source>
        <dbReference type="ARBA" id="ARBA00023157"/>
    </source>
</evidence>
<feature type="domain" description="EGF-like" evidence="10">
    <location>
        <begin position="793"/>
        <end position="834"/>
    </location>
</feature>
<dbReference type="GO" id="GO:0005576">
    <property type="term" value="C:extracellular region"/>
    <property type="evidence" value="ECO:0007669"/>
    <property type="project" value="UniProtKB-SubCell"/>
</dbReference>
<dbReference type="SUPFAM" id="SSF57184">
    <property type="entry name" value="Growth factor receptor domain"/>
    <property type="match status" value="2"/>
</dbReference>
<dbReference type="Pfam" id="PF00008">
    <property type="entry name" value="EGF"/>
    <property type="match status" value="1"/>
</dbReference>
<evidence type="ECO:0000256" key="2">
    <source>
        <dbReference type="ARBA" id="ARBA00022525"/>
    </source>
</evidence>
<dbReference type="Pfam" id="PF07645">
    <property type="entry name" value="EGF_CA"/>
    <property type="match status" value="4"/>
</dbReference>
<evidence type="ECO:0000313" key="11">
    <source>
        <dbReference type="EMBL" id="CAH3134880.1"/>
    </source>
</evidence>
<dbReference type="Gene3D" id="2.10.25.10">
    <property type="entry name" value="Laminin"/>
    <property type="match status" value="9"/>
</dbReference>
<name>A0AAU9X353_9CNID</name>
<dbReference type="PROSITE" id="PS00022">
    <property type="entry name" value="EGF_1"/>
    <property type="match status" value="3"/>
</dbReference>
<evidence type="ECO:0000256" key="6">
    <source>
        <dbReference type="ARBA" id="ARBA00022837"/>
    </source>
</evidence>
<feature type="domain" description="EGF-like" evidence="10">
    <location>
        <begin position="752"/>
        <end position="792"/>
    </location>
</feature>
<dbReference type="PANTHER" id="PTHR24039">
    <property type="entry name" value="FIBRILLIN-RELATED"/>
    <property type="match status" value="1"/>
</dbReference>
<proteinExistence type="predicted"/>
<evidence type="ECO:0000313" key="12">
    <source>
        <dbReference type="Proteomes" id="UP001159428"/>
    </source>
</evidence>
<evidence type="ECO:0000256" key="5">
    <source>
        <dbReference type="ARBA" id="ARBA00022737"/>
    </source>
</evidence>
<dbReference type="InterPro" id="IPR018097">
    <property type="entry name" value="EGF_Ca-bd_CS"/>
</dbReference>
<dbReference type="PROSITE" id="PS01187">
    <property type="entry name" value="EGF_CA"/>
    <property type="match status" value="4"/>
</dbReference>
<dbReference type="Pfam" id="PF12662">
    <property type="entry name" value="cEGF"/>
    <property type="match status" value="1"/>
</dbReference>
<evidence type="ECO:0000256" key="9">
    <source>
        <dbReference type="PROSITE-ProRule" id="PRU00076"/>
    </source>
</evidence>
<dbReference type="InterPro" id="IPR000152">
    <property type="entry name" value="EGF-type_Asp/Asn_hydroxyl_site"/>
</dbReference>
<reference evidence="11 12" key="1">
    <citation type="submission" date="2022-05" db="EMBL/GenBank/DDBJ databases">
        <authorList>
            <consortium name="Genoscope - CEA"/>
            <person name="William W."/>
        </authorList>
    </citation>
    <scope>NUCLEOTIDE SEQUENCE [LARGE SCALE GENOMIC DNA]</scope>
</reference>
<dbReference type="InterPro" id="IPR000742">
    <property type="entry name" value="EGF"/>
</dbReference>
<comment type="caution">
    <text evidence="9">Lacks conserved residue(s) required for the propagation of feature annotation.</text>
</comment>
<feature type="disulfide bond" evidence="9">
    <location>
        <begin position="91"/>
        <end position="108"/>
    </location>
</feature>
<feature type="domain" description="EGF-like" evidence="10">
    <location>
        <begin position="512"/>
        <end position="552"/>
    </location>
</feature>
<feature type="disulfide bond" evidence="9">
    <location>
        <begin position="110"/>
        <end position="119"/>
    </location>
</feature>
<organism evidence="11 12">
    <name type="scientific">Pocillopora meandrina</name>
    <dbReference type="NCBI Taxonomy" id="46732"/>
    <lineage>
        <taxon>Eukaryota</taxon>
        <taxon>Metazoa</taxon>
        <taxon>Cnidaria</taxon>
        <taxon>Anthozoa</taxon>
        <taxon>Hexacorallia</taxon>
        <taxon>Scleractinia</taxon>
        <taxon>Astrocoeniina</taxon>
        <taxon>Pocilloporidae</taxon>
        <taxon>Pocillopora</taxon>
    </lineage>
</organism>
<gene>
    <name evidence="11" type="ORF">PMEA_00016183</name>
</gene>
<feature type="non-terminal residue" evidence="11">
    <location>
        <position position="1"/>
    </location>
</feature>
<dbReference type="InterPro" id="IPR049883">
    <property type="entry name" value="NOTCH1_EGF-like"/>
</dbReference>
<feature type="disulfide bond" evidence="9">
    <location>
        <begin position="388"/>
        <end position="405"/>
    </location>
</feature>
<keyword evidence="12" id="KW-1185">Reference proteome</keyword>
<comment type="caution">
    <text evidence="11">The sequence shown here is derived from an EMBL/GenBank/DDBJ whole genome shotgun (WGS) entry which is preliminary data.</text>
</comment>
<keyword evidence="7 9" id="KW-1015">Disulfide bond</keyword>
<protein>
    <recommendedName>
        <fullName evidence="10">EGF-like domain-containing protein</fullName>
    </recommendedName>
</protein>
<evidence type="ECO:0000256" key="8">
    <source>
        <dbReference type="ARBA" id="ARBA00023180"/>
    </source>
</evidence>
<feature type="disulfide bond" evidence="9">
    <location>
        <begin position="407"/>
        <end position="416"/>
    </location>
</feature>
<keyword evidence="4" id="KW-0732">Signal</keyword>
<dbReference type="SMART" id="SM00181">
    <property type="entry name" value="EGF"/>
    <property type="match status" value="9"/>
</dbReference>
<dbReference type="PROSITE" id="PS01186">
    <property type="entry name" value="EGF_2"/>
    <property type="match status" value="6"/>
</dbReference>
<accession>A0AAU9X353</accession>
<dbReference type="AlphaFoldDB" id="A0AAU9X353"/>
<keyword evidence="2" id="KW-0964">Secreted</keyword>
<feature type="domain" description="EGF-like" evidence="10">
    <location>
        <begin position="712"/>
        <end position="750"/>
    </location>
</feature>
<dbReference type="GO" id="GO:0005509">
    <property type="term" value="F:calcium ion binding"/>
    <property type="evidence" value="ECO:0007669"/>
    <property type="project" value="InterPro"/>
</dbReference>
<dbReference type="InterPro" id="IPR009030">
    <property type="entry name" value="Growth_fac_rcpt_cys_sf"/>
</dbReference>
<evidence type="ECO:0000256" key="1">
    <source>
        <dbReference type="ARBA" id="ARBA00004613"/>
    </source>
</evidence>
<dbReference type="InterPro" id="IPR024731">
    <property type="entry name" value="NELL2-like_EGF"/>
</dbReference>
<keyword evidence="5" id="KW-0677">Repeat</keyword>
<dbReference type="EMBL" id="CALNXJ010000029">
    <property type="protein sequence ID" value="CAH3134880.1"/>
    <property type="molecule type" value="Genomic_DNA"/>
</dbReference>
<feature type="domain" description="EGF-like" evidence="10">
    <location>
        <begin position="1017"/>
        <end position="1057"/>
    </location>
</feature>
<dbReference type="FunFam" id="2.10.25.10:FF:000066">
    <property type="entry name" value="FAT atypical cadherin 4"/>
    <property type="match status" value="1"/>
</dbReference>
<feature type="domain" description="EGF-like" evidence="10">
    <location>
        <begin position="553"/>
        <end position="594"/>
    </location>
</feature>
<dbReference type="CDD" id="cd00054">
    <property type="entry name" value="EGF_CA"/>
    <property type="match status" value="5"/>
</dbReference>
<dbReference type="FunFam" id="2.10.25.10:FF:000038">
    <property type="entry name" value="Fibrillin 2"/>
    <property type="match status" value="6"/>
</dbReference>
<dbReference type="SUPFAM" id="SSF57196">
    <property type="entry name" value="EGF/Laminin"/>
    <property type="match status" value="4"/>
</dbReference>
<feature type="domain" description="EGF-like" evidence="10">
    <location>
        <begin position="379"/>
        <end position="417"/>
    </location>
</feature>
<sequence length="1069" mass="118303">DCRVIEFKEGAKNKILTNHVIRGDHLPDKDVCELRCYLEPNCVSYNYVPLSDGTFTCELNDRTHLQVPDSLEDKSGFVYTEIFNPCESIPCANHATCQAGFGNHGYRCFCPAGYRGVQCETDIDDCSDGSHDCHFAPIVQTPLDHSTAAVSLDTLEMDGTFAQVNLDPVCFGTKNDDHGTFYIQEAGQIYTFKLVHTSGSVTCTTSTKWGCSSPSYRNHNLMTVITYSNKTVLPLAEFLKGNDNTYYTYQLDGADFNSTTLAFKILPTPLVVLVGQQFQLWYAHDLVDYTEYNNGDDCRVIQFKAGTKNKILTKHVIRSEQTKDKNICGFKCYFEPNCVSYNYGPLGDGTFTCQLSNRTHLQVSPSYFEYRNGSLYRSIINSCESNPCVSNSTCQAGFGSHGYRCICSDGYEGELCQRGEKGNSRGSRSLSPSSLSARKVLNPHLFNQYSLNICIKGYLLYKARGKLDLFSICTLDEKIYFKIRNIVPLMAVVLMLWAYTSYFSVSCNSCVDTDECTSSKHDCSSDGDCVNVVGSYQCSCKPGFTGDGKICQDIDECNDGSHDCHFAADCTNTAGSFDCSCQSGHLGDGRHFCSDNWKKVNIDPVCFGTKDDDHGTFHIQEAGQIYAFKLVHTSGSVTCVSILAISTKWGCSLPIYGNHNLMTVITNSNKTVLPLAEFLKGNDSTYYTYQLDGADFNSTTLAFKLLPTPLVVSNSCESNPCVSHSTCQAGFGSHGYRCICSDGYEGELCQIDIDECTSSKHDCSSDGDCVNVVGSYQCFCESGFTGDGKICQDIDECNDGSHDCYFAADCTNTAGSFDCSCRSGHLGDGRHFCSDNWEKVNIDPVCFGTKNDDHGTFDIREAGQVYTFKLVHTSGSVTCDTNRSPTKWGCLRPEYGNYNLMTVITYSNKTVLPLAEFVKSNTENKLYTYQLDGADVNSPMLVFNFLPMPLVVSVGQQFQIWYAHDLVGSTEYNNDDLYECIINNDDCSFYGDCTNVVGSYQCTCRHGFTKDGKNCQDIDECALQKHSCSSNGECANMVGSYQCMCKPKFTGDGITCQGEIFIYLEKQLR</sequence>
<feature type="domain" description="EGF-like" evidence="10">
    <location>
        <begin position="976"/>
        <end position="1016"/>
    </location>
</feature>
<feature type="domain" description="EGF-like" evidence="10">
    <location>
        <begin position="82"/>
        <end position="120"/>
    </location>
</feature>